<dbReference type="PANTHER" id="PTHR43817:SF1">
    <property type="entry name" value="HYDROLASE, FAMILY 43, PUTATIVE (AFU_ORTHOLOGUE AFUA_3G01660)-RELATED"/>
    <property type="match status" value="1"/>
</dbReference>
<evidence type="ECO:0000313" key="6">
    <source>
        <dbReference type="EMBL" id="AIC91598.1"/>
    </source>
</evidence>
<keyword evidence="3 5" id="KW-0378">Hydrolase</keyword>
<dbReference type="InterPro" id="IPR016828">
    <property type="entry name" value="Alpha-L-arabinofuranosidase"/>
</dbReference>
<gene>
    <name evidence="6" type="ORF">BINDI_0314</name>
</gene>
<keyword evidence="7" id="KW-1185">Reference proteome</keyword>
<dbReference type="SUPFAM" id="SSF75005">
    <property type="entry name" value="Arabinanase/levansucrase/invertase"/>
    <property type="match status" value="1"/>
</dbReference>
<evidence type="ECO:0000313" key="7">
    <source>
        <dbReference type="Proteomes" id="UP000028569"/>
    </source>
</evidence>
<dbReference type="PANTHER" id="PTHR43817">
    <property type="entry name" value="GLYCOSYL HYDROLASE"/>
    <property type="match status" value="1"/>
</dbReference>
<keyword evidence="2" id="KW-0732">Signal</keyword>
<keyword evidence="4 5" id="KW-0326">Glycosidase</keyword>
<dbReference type="InterPro" id="IPR006710">
    <property type="entry name" value="Glyco_hydro_43"/>
</dbReference>
<organism evidence="6 7">
    <name type="scientific">Bifidobacterium [indicum] DSM 20214 = LMG 11587</name>
    <dbReference type="NCBI Taxonomy" id="1341694"/>
    <lineage>
        <taxon>Bacteria</taxon>
        <taxon>Bacillati</taxon>
        <taxon>Actinomycetota</taxon>
        <taxon>Actinomycetes</taxon>
        <taxon>Bifidobacteriales</taxon>
        <taxon>Bifidobacteriaceae</taxon>
        <taxon>Bifidobacterium</taxon>
    </lineage>
</organism>
<dbReference type="KEGG" id="bii:BINDI_0314"/>
<evidence type="ECO:0000256" key="1">
    <source>
        <dbReference type="ARBA" id="ARBA00009865"/>
    </source>
</evidence>
<evidence type="ECO:0000256" key="5">
    <source>
        <dbReference type="RuleBase" id="RU361187"/>
    </source>
</evidence>
<dbReference type="EMBL" id="CP006018">
    <property type="protein sequence ID" value="AIC91598.1"/>
    <property type="molecule type" value="Genomic_DNA"/>
</dbReference>
<evidence type="ECO:0000256" key="4">
    <source>
        <dbReference type="ARBA" id="ARBA00023295"/>
    </source>
</evidence>
<dbReference type="Pfam" id="PF04616">
    <property type="entry name" value="Glyco_hydro_43"/>
    <property type="match status" value="1"/>
</dbReference>
<dbReference type="EC" id="3.2.1.55" evidence="6"/>
<dbReference type="GO" id="GO:0005975">
    <property type="term" value="P:carbohydrate metabolic process"/>
    <property type="evidence" value="ECO:0007669"/>
    <property type="project" value="InterPro"/>
</dbReference>
<dbReference type="PIRSF" id="PIRSF025414">
    <property type="entry name" value="Alpha-L-arabinofuranosidase"/>
    <property type="match status" value="1"/>
</dbReference>
<accession>A0A087VTE4</accession>
<evidence type="ECO:0000256" key="3">
    <source>
        <dbReference type="ARBA" id="ARBA00022801"/>
    </source>
</evidence>
<name>A0A087VTE4_9BIFI</name>
<comment type="similarity">
    <text evidence="1 5">Belongs to the glycosyl hydrolase 43 family.</text>
</comment>
<dbReference type="OrthoDB" id="177947at2"/>
<dbReference type="HOGENOM" id="CLU_009397_2_1_11"/>
<protein>
    <submittedName>
        <fullName evidence="6">Alpha-N-arabinofuranosidase</fullName>
        <ecNumber evidence="6">3.2.1.55</ecNumber>
    </submittedName>
</protein>
<dbReference type="GO" id="GO:0046556">
    <property type="term" value="F:alpha-L-arabinofuranosidase activity"/>
    <property type="evidence" value="ECO:0007669"/>
    <property type="project" value="UniProtKB-EC"/>
</dbReference>
<dbReference type="Gene3D" id="2.115.10.20">
    <property type="entry name" value="Glycosyl hydrolase domain, family 43"/>
    <property type="match status" value="1"/>
</dbReference>
<dbReference type="AlphaFoldDB" id="A0A087VTE4"/>
<proteinExistence type="inferred from homology"/>
<sequence length="331" mass="37320">MAEIPNPIVLQRADPYVIRYKGTYYFTGSYPAFDRIALRKASRLEDLQRAEEVVIWEKHETGPMSHLIWAPELHRIQNKWYIYFGAAPNDGQSDDTFNHRIFCLENEAEDPTTGTWVERGKVETGMDTFSLDATSFELNGSQYLVWGQQDLDIPGHSNLYIARMENPWTLATTPVMLAKPEYDWECIRFKVCEGPAVITHGDRIYITYSASGTGPEYAMGMLTADLDADLLDAASWSKSPNPVFTTNAEAHMYGPGHNSFTKAEDGVTDVMVYHVRNYTEIVGDPLYEPNRQACAKTISWGTEGPIFGKPEAMSRWTPTTTEVLPPDGSHE</sequence>
<reference evidence="6 7" key="1">
    <citation type="journal article" date="2014" name="Appl. Environ. Microbiol.">
        <title>Genomic encyclopedia of type strains of the genus Bifidobacterium.</title>
        <authorList>
            <person name="Milani C."/>
            <person name="Lugli G.A."/>
            <person name="Duranti S."/>
            <person name="Turroni F."/>
            <person name="Bottacini F."/>
            <person name="Mangifesta M."/>
            <person name="Sanchez B."/>
            <person name="Viappiani A."/>
            <person name="Mancabelli L."/>
            <person name="Taminiau B."/>
            <person name="Delcenserie V."/>
            <person name="Barrangou R."/>
            <person name="Margolles A."/>
            <person name="van Sinderen D."/>
            <person name="Ventura M."/>
        </authorList>
    </citation>
    <scope>NUCLEOTIDE SEQUENCE [LARGE SCALE GENOMIC DNA]</scope>
    <source>
        <strain evidence="6 7">LMG 11587</strain>
    </source>
</reference>
<dbReference type="Proteomes" id="UP000028569">
    <property type="component" value="Chromosome"/>
</dbReference>
<dbReference type="RefSeq" id="WP_033491785.1">
    <property type="nucleotide sequence ID" value="NZ_CP006018.1"/>
</dbReference>
<evidence type="ECO:0000256" key="2">
    <source>
        <dbReference type="ARBA" id="ARBA00022729"/>
    </source>
</evidence>
<dbReference type="InterPro" id="IPR023296">
    <property type="entry name" value="Glyco_hydro_beta-prop_sf"/>
</dbReference>